<evidence type="ECO:0008006" key="4">
    <source>
        <dbReference type="Google" id="ProtNLM"/>
    </source>
</evidence>
<keyword evidence="1" id="KW-0732">Signal</keyword>
<dbReference type="KEGG" id="plue:EWM63_00195"/>
<proteinExistence type="predicted"/>
<dbReference type="AlphaFoldDB" id="A0A4P6KRZ9"/>
<dbReference type="InterPro" id="IPR023614">
    <property type="entry name" value="Porin_dom_sf"/>
</dbReference>
<evidence type="ECO:0000256" key="1">
    <source>
        <dbReference type="SAM" id="SignalP"/>
    </source>
</evidence>
<feature type="chain" id="PRO_5020529997" description="Porin" evidence="1">
    <location>
        <begin position="38"/>
        <end position="422"/>
    </location>
</feature>
<sequence length="422" mass="45803">MLRKNTIALSHVPRCRGALPTMTLACVLACAHGGAQAQSRWTFGGFGTLAAVHSTERQANYTASPTSPGQAGLGKAWAFDVDSRIGAQVGVQFDKRWSAVVQVVHEKTVDNSFRPTLNWANVKFQVTPDLSIRAGRIALPLFLAADYRKASYALPWLRTPVELYGLMPISNSDGVDASYRWNAAGFKHETQVSIGGAAVQMNPEVRGDTKNLIGITHNATAGALTVRATVARSMLEVHGAEEFFDAFRAFGPPGQALADRYDIAKRNVRVFGAGFNYDPGNWFMMGEIARIDTRSLLGDQTAGYLSGGYRFDTFAPYATYARVDANMATEVDGLPTAGLPPQAAAMAGMLNTELNYRLRRIAAQDTVSVGMRWDFAPNYAFKMQVDRVRPRAGTEGTLVKVQPGYRPGRAFGVVSASVDFVF</sequence>
<name>A0A4P6KRZ9_9BURK</name>
<evidence type="ECO:0000313" key="2">
    <source>
        <dbReference type="EMBL" id="QBE61620.1"/>
    </source>
</evidence>
<reference evidence="2 3" key="1">
    <citation type="submission" date="2019-02" db="EMBL/GenBank/DDBJ databases">
        <title>Draft Genome Sequences of Six Type Strains of the Genus Massilia.</title>
        <authorList>
            <person name="Miess H."/>
            <person name="Frediansyhah A."/>
            <person name="Gross H."/>
        </authorList>
    </citation>
    <scope>NUCLEOTIDE SEQUENCE [LARGE SCALE GENOMIC DNA]</scope>
    <source>
        <strain evidence="2 3">DSM 17473</strain>
    </source>
</reference>
<dbReference type="Proteomes" id="UP000290637">
    <property type="component" value="Chromosome"/>
</dbReference>
<feature type="signal peptide" evidence="1">
    <location>
        <begin position="1"/>
        <end position="37"/>
    </location>
</feature>
<dbReference type="OrthoDB" id="197869at2"/>
<accession>A0A4P6KRZ9</accession>
<dbReference type="SUPFAM" id="SSF56935">
    <property type="entry name" value="Porins"/>
    <property type="match status" value="1"/>
</dbReference>
<gene>
    <name evidence="2" type="ORF">EWM63_00195</name>
</gene>
<keyword evidence="3" id="KW-1185">Reference proteome</keyword>
<organism evidence="2 3">
    <name type="scientific">Pseudoduganella lutea</name>
    <dbReference type="NCBI Taxonomy" id="321985"/>
    <lineage>
        <taxon>Bacteria</taxon>
        <taxon>Pseudomonadati</taxon>
        <taxon>Pseudomonadota</taxon>
        <taxon>Betaproteobacteria</taxon>
        <taxon>Burkholderiales</taxon>
        <taxon>Oxalobacteraceae</taxon>
        <taxon>Telluria group</taxon>
        <taxon>Pseudoduganella</taxon>
    </lineage>
</organism>
<protein>
    <recommendedName>
        <fullName evidence="4">Porin</fullName>
    </recommendedName>
</protein>
<dbReference type="EMBL" id="CP035913">
    <property type="protein sequence ID" value="QBE61620.1"/>
    <property type="molecule type" value="Genomic_DNA"/>
</dbReference>
<evidence type="ECO:0000313" key="3">
    <source>
        <dbReference type="Proteomes" id="UP000290637"/>
    </source>
</evidence>
<dbReference type="Gene3D" id="2.40.160.10">
    <property type="entry name" value="Porin"/>
    <property type="match status" value="1"/>
</dbReference>